<dbReference type="InterPro" id="IPR054585">
    <property type="entry name" value="NDH2-like_C"/>
</dbReference>
<dbReference type="InterPro" id="IPR045024">
    <property type="entry name" value="NDH-2"/>
</dbReference>
<feature type="domain" description="FAD/NAD(P)-binding" evidence="10">
    <location>
        <begin position="4"/>
        <end position="321"/>
    </location>
</feature>
<keyword evidence="3" id="KW-0285">Flavoprotein</keyword>
<dbReference type="PANTHER" id="PTHR43706">
    <property type="entry name" value="NADH DEHYDROGENASE"/>
    <property type="match status" value="1"/>
</dbReference>
<dbReference type="SUPFAM" id="SSF51905">
    <property type="entry name" value="FAD/NAD(P)-binding domain"/>
    <property type="match status" value="1"/>
</dbReference>
<keyword evidence="9" id="KW-1133">Transmembrane helix</keyword>
<organism evidence="12 13">
    <name type="scientific">Epilithonimonas zeae</name>
    <dbReference type="NCBI Taxonomy" id="1416779"/>
    <lineage>
        <taxon>Bacteria</taxon>
        <taxon>Pseudomonadati</taxon>
        <taxon>Bacteroidota</taxon>
        <taxon>Flavobacteriia</taxon>
        <taxon>Flavobacteriales</taxon>
        <taxon>Weeksellaceae</taxon>
        <taxon>Chryseobacterium group</taxon>
        <taxon>Epilithonimonas</taxon>
    </lineage>
</organism>
<protein>
    <recommendedName>
        <fullName evidence="2">NADH:ubiquinone reductase (non-electrogenic)</fullName>
        <ecNumber evidence="2">1.6.5.9</ecNumber>
    </recommendedName>
</protein>
<evidence type="ECO:0000259" key="11">
    <source>
        <dbReference type="Pfam" id="PF22366"/>
    </source>
</evidence>
<dbReference type="Pfam" id="PF07992">
    <property type="entry name" value="Pyr_redox_2"/>
    <property type="match status" value="1"/>
</dbReference>
<evidence type="ECO:0000256" key="2">
    <source>
        <dbReference type="ARBA" id="ARBA00012637"/>
    </source>
</evidence>
<evidence type="ECO:0000313" key="12">
    <source>
        <dbReference type="EMBL" id="SIO47031.1"/>
    </source>
</evidence>
<dbReference type="AlphaFoldDB" id="A0A1N6JS41"/>
<keyword evidence="13" id="KW-1185">Reference proteome</keyword>
<dbReference type="RefSeq" id="WP_074236859.1">
    <property type="nucleotide sequence ID" value="NZ_FSRK01000003.1"/>
</dbReference>
<sequence>MREKIVIIGGGFAGLQLAKNLNNQGKYKVMVIDKMNHHMFQPLFYQVATGRIEPSNISFPFRKIFQKSKNIQFRMTEVKKIIPSENKIIGDDGVFTYDKLVIATGCKTNFFGNQKMQDLALGMKNTQEAITIRNHILMTFEKMIIERKSSDDGNWNLVIVGSGPTGVELAGAFSEMKTHILPRDYPRMNFSDLNIILISAGDKPLEAMSQESQDAAEDYLKQLGVKFLKNERVTDYDGEVINMQSGNSIPTNNVIWAAGVTGNIIDDFNKENLVRNRYIVNRYNQVKGFDNIFAIGDIAYMETPKYPQGHPQVANVAINQGKNLARNFKKNSEKDWQEYEYIDRGSMATIGKHRAVVDLPKFKFQGFLAWYLWMFLHLMLILSVRNKLAIFFNWMWSYINKDSSLRLIIAPSKKNPTEQ</sequence>
<evidence type="ECO:0000259" key="10">
    <source>
        <dbReference type="Pfam" id="PF07992"/>
    </source>
</evidence>
<evidence type="ECO:0000256" key="7">
    <source>
        <dbReference type="ARBA" id="ARBA00023027"/>
    </source>
</evidence>
<keyword evidence="7" id="KW-0520">NAD</keyword>
<comment type="catalytic activity">
    <reaction evidence="8">
        <text>a quinone + NADH + H(+) = a quinol + NAD(+)</text>
        <dbReference type="Rhea" id="RHEA:46160"/>
        <dbReference type="ChEBI" id="CHEBI:15378"/>
        <dbReference type="ChEBI" id="CHEBI:24646"/>
        <dbReference type="ChEBI" id="CHEBI:57540"/>
        <dbReference type="ChEBI" id="CHEBI:57945"/>
        <dbReference type="ChEBI" id="CHEBI:132124"/>
        <dbReference type="EC" id="1.6.5.9"/>
    </reaction>
</comment>
<evidence type="ECO:0000256" key="6">
    <source>
        <dbReference type="ARBA" id="ARBA00023002"/>
    </source>
</evidence>
<evidence type="ECO:0000256" key="9">
    <source>
        <dbReference type="SAM" id="Phobius"/>
    </source>
</evidence>
<dbReference type="EMBL" id="FSRK01000003">
    <property type="protein sequence ID" value="SIO47031.1"/>
    <property type="molecule type" value="Genomic_DNA"/>
</dbReference>
<keyword evidence="9" id="KW-0812">Transmembrane</keyword>
<gene>
    <name evidence="12" type="ORF">SAMN05444409_3728</name>
</gene>
<dbReference type="PRINTS" id="PR00368">
    <property type="entry name" value="FADPNR"/>
</dbReference>
<evidence type="ECO:0000256" key="4">
    <source>
        <dbReference type="ARBA" id="ARBA00022827"/>
    </source>
</evidence>
<evidence type="ECO:0000256" key="1">
    <source>
        <dbReference type="ARBA" id="ARBA00005272"/>
    </source>
</evidence>
<keyword evidence="4" id="KW-0274">FAD</keyword>
<accession>A0A1N6JS41</accession>
<name>A0A1N6JS41_9FLAO</name>
<evidence type="ECO:0000313" key="13">
    <source>
        <dbReference type="Proteomes" id="UP000185207"/>
    </source>
</evidence>
<dbReference type="Proteomes" id="UP000185207">
    <property type="component" value="Unassembled WGS sequence"/>
</dbReference>
<reference evidence="13" key="1">
    <citation type="submission" date="2016-11" db="EMBL/GenBank/DDBJ databases">
        <authorList>
            <person name="Varghese N."/>
            <person name="Submissions S."/>
        </authorList>
    </citation>
    <scope>NUCLEOTIDE SEQUENCE [LARGE SCALE GENOMIC DNA]</scope>
    <source>
        <strain evidence="13">DSM 27623</strain>
    </source>
</reference>
<dbReference type="EC" id="1.6.5.9" evidence="2"/>
<feature type="domain" description="External alternative NADH-ubiquinone oxidoreductase-like C-terminal" evidence="11">
    <location>
        <begin position="344"/>
        <end position="398"/>
    </location>
</feature>
<dbReference type="InterPro" id="IPR036188">
    <property type="entry name" value="FAD/NAD-bd_sf"/>
</dbReference>
<dbReference type="Pfam" id="PF22366">
    <property type="entry name" value="NDH2_C"/>
    <property type="match status" value="1"/>
</dbReference>
<dbReference type="Gene3D" id="3.50.50.100">
    <property type="match status" value="1"/>
</dbReference>
<keyword evidence="5" id="KW-0809">Transit peptide</keyword>
<evidence type="ECO:0000256" key="3">
    <source>
        <dbReference type="ARBA" id="ARBA00022630"/>
    </source>
</evidence>
<dbReference type="PRINTS" id="PR00411">
    <property type="entry name" value="PNDRDTASEI"/>
</dbReference>
<feature type="transmembrane region" description="Helical" evidence="9">
    <location>
        <begin position="370"/>
        <end position="396"/>
    </location>
</feature>
<dbReference type="STRING" id="1416779.SAMN05444409_3728"/>
<keyword evidence="6" id="KW-0560">Oxidoreductase</keyword>
<evidence type="ECO:0000256" key="5">
    <source>
        <dbReference type="ARBA" id="ARBA00022946"/>
    </source>
</evidence>
<dbReference type="InterPro" id="IPR023753">
    <property type="entry name" value="FAD/NAD-binding_dom"/>
</dbReference>
<dbReference type="PANTHER" id="PTHR43706:SF47">
    <property type="entry name" value="EXTERNAL NADH-UBIQUINONE OXIDOREDUCTASE 1, MITOCHONDRIAL-RELATED"/>
    <property type="match status" value="1"/>
</dbReference>
<comment type="similarity">
    <text evidence="1">Belongs to the NADH dehydrogenase family.</text>
</comment>
<evidence type="ECO:0000256" key="8">
    <source>
        <dbReference type="ARBA" id="ARBA00047599"/>
    </source>
</evidence>
<dbReference type="GO" id="GO:0050136">
    <property type="term" value="F:NADH dehydrogenase (quinone) (non-electrogenic) activity"/>
    <property type="evidence" value="ECO:0007669"/>
    <property type="project" value="UniProtKB-EC"/>
</dbReference>
<keyword evidence="9" id="KW-0472">Membrane</keyword>
<proteinExistence type="inferred from homology"/>